<organism evidence="1 2">
    <name type="scientific">Antrihabitans cavernicola</name>
    <dbReference type="NCBI Taxonomy" id="2495913"/>
    <lineage>
        <taxon>Bacteria</taxon>
        <taxon>Bacillati</taxon>
        <taxon>Actinomycetota</taxon>
        <taxon>Actinomycetes</taxon>
        <taxon>Mycobacteriales</taxon>
        <taxon>Nocardiaceae</taxon>
        <taxon>Antrihabitans</taxon>
    </lineage>
</organism>
<dbReference type="RefSeq" id="WP_149429204.1">
    <property type="nucleotide sequence ID" value="NZ_VLNY01000002.1"/>
</dbReference>
<dbReference type="InterPro" id="IPR023393">
    <property type="entry name" value="START-like_dom_sf"/>
</dbReference>
<evidence type="ECO:0008006" key="3">
    <source>
        <dbReference type="Google" id="ProtNLM"/>
    </source>
</evidence>
<dbReference type="AlphaFoldDB" id="A0A5A7SEM1"/>
<keyword evidence="2" id="KW-1185">Reference proteome</keyword>
<reference evidence="1 2" key="1">
    <citation type="submission" date="2019-07" db="EMBL/GenBank/DDBJ databases">
        <title>Rhodococcus cavernicolus sp. nov., isolated from a cave.</title>
        <authorList>
            <person name="Lee S.D."/>
        </authorList>
    </citation>
    <scope>NUCLEOTIDE SEQUENCE [LARGE SCALE GENOMIC DNA]</scope>
    <source>
        <strain evidence="1 2">C1-24</strain>
    </source>
</reference>
<name>A0A5A7SEM1_9NOCA</name>
<sequence length="140" mass="15237">MTLIGTAQATSTAAPAAFFDRWADMSTWPEWNTDTEWVRLDGPFQQGATGKLKPKGGPAVRFVVERLVPEREFVDVSSLIGAKLTFSHHVTQPSSDQTAIDVEVTITGPLRWAWTKVMGADLAKSVQPDLDALVVAAERA</sequence>
<protein>
    <recommendedName>
        <fullName evidence="3">Polyketide cyclase</fullName>
    </recommendedName>
</protein>
<dbReference type="SUPFAM" id="SSF55961">
    <property type="entry name" value="Bet v1-like"/>
    <property type="match status" value="1"/>
</dbReference>
<dbReference type="Proteomes" id="UP000322244">
    <property type="component" value="Unassembled WGS sequence"/>
</dbReference>
<dbReference type="EMBL" id="VLNY01000002">
    <property type="protein sequence ID" value="KAA0024044.1"/>
    <property type="molecule type" value="Genomic_DNA"/>
</dbReference>
<accession>A0A5A7SEM1</accession>
<comment type="caution">
    <text evidence="1">The sequence shown here is derived from an EMBL/GenBank/DDBJ whole genome shotgun (WGS) entry which is preliminary data.</text>
</comment>
<evidence type="ECO:0000313" key="2">
    <source>
        <dbReference type="Proteomes" id="UP000322244"/>
    </source>
</evidence>
<dbReference type="OrthoDB" id="9810827at2"/>
<dbReference type="Gene3D" id="3.30.530.20">
    <property type="match status" value="1"/>
</dbReference>
<proteinExistence type="predicted"/>
<gene>
    <name evidence="1" type="ORF">FOY51_05595</name>
</gene>
<evidence type="ECO:0000313" key="1">
    <source>
        <dbReference type="EMBL" id="KAA0024044.1"/>
    </source>
</evidence>